<sequence>MSTTTYSVRTMLLSFERRVLRAGGQRGALANAHAAVLEGRERAALRAEAHESLTAMSLRTR</sequence>
<dbReference type="EMBL" id="JAAFYZ010000014">
    <property type="protein sequence ID" value="MBS2546503.1"/>
    <property type="molecule type" value="Genomic_DNA"/>
</dbReference>
<keyword evidence="2" id="KW-1185">Reference proteome</keyword>
<evidence type="ECO:0000313" key="2">
    <source>
        <dbReference type="Proteomes" id="UP000730482"/>
    </source>
</evidence>
<reference evidence="1 2" key="1">
    <citation type="submission" date="2020-02" db="EMBL/GenBank/DDBJ databases">
        <title>Acidophilic actinobacteria isolated from forest soil.</title>
        <authorList>
            <person name="Golinska P."/>
        </authorList>
    </citation>
    <scope>NUCLEOTIDE SEQUENCE [LARGE SCALE GENOMIC DNA]</scope>
    <source>
        <strain evidence="1 2">NL8</strain>
    </source>
</reference>
<evidence type="ECO:0000313" key="1">
    <source>
        <dbReference type="EMBL" id="MBS2546503.1"/>
    </source>
</evidence>
<comment type="caution">
    <text evidence="1">The sequence shown here is derived from an EMBL/GenBank/DDBJ whole genome shotgun (WGS) entry which is preliminary data.</text>
</comment>
<dbReference type="Proteomes" id="UP000730482">
    <property type="component" value="Unassembled WGS sequence"/>
</dbReference>
<name>A0ABS5KJL5_9ACTN</name>
<proteinExistence type="predicted"/>
<gene>
    <name evidence="1" type="ORF">KGQ19_06460</name>
</gene>
<accession>A0ABS5KJL5</accession>
<dbReference type="RefSeq" id="WP_212008151.1">
    <property type="nucleotide sequence ID" value="NZ_JAAFYZ010000014.1"/>
</dbReference>
<protein>
    <submittedName>
        <fullName evidence="1">Uncharacterized protein</fullName>
    </submittedName>
</protein>
<organism evidence="1 2">
    <name type="scientific">Catenulispora pinistramenti</name>
    <dbReference type="NCBI Taxonomy" id="2705254"/>
    <lineage>
        <taxon>Bacteria</taxon>
        <taxon>Bacillati</taxon>
        <taxon>Actinomycetota</taxon>
        <taxon>Actinomycetes</taxon>
        <taxon>Catenulisporales</taxon>
        <taxon>Catenulisporaceae</taxon>
        <taxon>Catenulispora</taxon>
    </lineage>
</organism>